<dbReference type="Gene3D" id="1.20.1250.20">
    <property type="entry name" value="MFS general substrate transporter like domains"/>
    <property type="match status" value="1"/>
</dbReference>
<dbReference type="PROSITE" id="PS50850">
    <property type="entry name" value="MFS"/>
    <property type="match status" value="1"/>
</dbReference>
<organism evidence="11 12">
    <name type="scientific">Clydaea vesicula</name>
    <dbReference type="NCBI Taxonomy" id="447962"/>
    <lineage>
        <taxon>Eukaryota</taxon>
        <taxon>Fungi</taxon>
        <taxon>Fungi incertae sedis</taxon>
        <taxon>Chytridiomycota</taxon>
        <taxon>Chytridiomycota incertae sedis</taxon>
        <taxon>Chytridiomycetes</taxon>
        <taxon>Lobulomycetales</taxon>
        <taxon>Lobulomycetaceae</taxon>
        <taxon>Clydaea</taxon>
    </lineage>
</organism>
<evidence type="ECO:0000256" key="6">
    <source>
        <dbReference type="ARBA" id="ARBA00022989"/>
    </source>
</evidence>
<feature type="transmembrane region" description="Helical" evidence="9">
    <location>
        <begin position="587"/>
        <end position="608"/>
    </location>
</feature>
<dbReference type="PROSITE" id="PS51450">
    <property type="entry name" value="LRR"/>
    <property type="match status" value="1"/>
</dbReference>
<keyword evidence="4 9" id="KW-0812">Transmembrane</keyword>
<feature type="transmembrane region" description="Helical" evidence="9">
    <location>
        <begin position="410"/>
        <end position="430"/>
    </location>
</feature>
<dbReference type="InterPro" id="IPR032675">
    <property type="entry name" value="LRR_dom_sf"/>
</dbReference>
<sequence>MKNNLLQQTGKRITRSKATDSSPKEKVPKEEDTPLIRTRLAEARRSGFLDLRNLNLSQIPQEVLKLSEITTLLLGSNKLSSLPQQFAVLFPNLAFLDLSSNKITSVPKDLFDLENLEIVDIEGNNEAIKKLSNPSFDAIKEKIAIFTGKGVNFEDDFSEVRGSNSASESEGSEDEDDEEAEEEEDATFDDIARDKFFLRLDAMDEYSVSASLKDRFESGRDPVLLKYVLKRYSPTRKDEKTSVSGIRDRQKVKAAVKQTRELDDKFLTKDTDRRRKDKAARVSDAFGNDAKQLIDGLVTSLFPYMVKLLIKQEHDVGYYTGLLGSAFYAPLLIMNTFWGGLSDYTGRKPILLIGLVFCGISSLLLGFSETYWVTFTARFIAGIFGANSTVCKGRLGEISDEVQKSFGYQIYGAMHGVCQILGPAIGGMLFELTKHFQENNPFFIVLIPGYISVFISLITTVLFLEEPKNEYNVKNLLKKYQRNKFERKNYEILNEFVEKNMEQVEDGEGYELNDLHSKKFVVRADEGNGDLRENSVTDNTVRLSNASEGEEAFDVDEVDDDLNSDLRNVNSTSNKLSFIKSFWNHSAFIPILLYCIIAIVNMMYNVALPLFFSTSVSGGGIGLSPSQSALPFTFAAIFKLTLQLSPFYKILAKYGSKTCYVSGMMLLSVVLCFLPVVGILVIDKTPWTKSVMLAFVMTFVGMAEAASYQSVILMISKSVPYNKLGVTQGFASSCSALMRTFAPASAGVLWEVGMKLNFTSFVFGNCLFVALIGIIVALYSKDPQNFEDYAKS</sequence>
<dbReference type="SMART" id="SM00369">
    <property type="entry name" value="LRR_TYP"/>
    <property type="match status" value="2"/>
</dbReference>
<feature type="compositionally biased region" description="Acidic residues" evidence="8">
    <location>
        <begin position="170"/>
        <end position="186"/>
    </location>
</feature>
<name>A0AAD5U0X5_9FUNG</name>
<keyword evidence="6 9" id="KW-1133">Transmembrane helix</keyword>
<dbReference type="PANTHER" id="PTHR23504:SF15">
    <property type="entry name" value="MAJOR FACILITATOR SUPERFAMILY (MFS) PROFILE DOMAIN-CONTAINING PROTEIN"/>
    <property type="match status" value="1"/>
</dbReference>
<feature type="compositionally biased region" description="Basic and acidic residues" evidence="8">
    <location>
        <begin position="22"/>
        <end position="32"/>
    </location>
</feature>
<dbReference type="InterPro" id="IPR001958">
    <property type="entry name" value="Tet-R_TetA/multi-R_MdtG-like"/>
</dbReference>
<dbReference type="InterPro" id="IPR003591">
    <property type="entry name" value="Leu-rich_rpt_typical-subtyp"/>
</dbReference>
<accession>A0AAD5U0X5</accession>
<dbReference type="SUPFAM" id="SSF52058">
    <property type="entry name" value="L domain-like"/>
    <property type="match status" value="1"/>
</dbReference>
<evidence type="ECO:0000256" key="5">
    <source>
        <dbReference type="ARBA" id="ARBA00022737"/>
    </source>
</evidence>
<feature type="transmembrane region" description="Helical" evidence="9">
    <location>
        <begin position="442"/>
        <end position="464"/>
    </location>
</feature>
<gene>
    <name evidence="11" type="ORF">HK099_004092</name>
</gene>
<comment type="subcellular location">
    <subcellularLocation>
        <location evidence="1">Membrane</location>
        <topology evidence="1">Multi-pass membrane protein</topology>
    </subcellularLocation>
</comment>
<dbReference type="Pfam" id="PF07690">
    <property type="entry name" value="MFS_1"/>
    <property type="match status" value="2"/>
</dbReference>
<keyword evidence="12" id="KW-1185">Reference proteome</keyword>
<feature type="transmembrane region" description="Helical" evidence="9">
    <location>
        <begin position="628"/>
        <end position="648"/>
    </location>
</feature>
<protein>
    <recommendedName>
        <fullName evidence="10">Major facilitator superfamily (MFS) profile domain-containing protein</fullName>
    </recommendedName>
</protein>
<dbReference type="SUPFAM" id="SSF103473">
    <property type="entry name" value="MFS general substrate transporter"/>
    <property type="match status" value="1"/>
</dbReference>
<dbReference type="PANTHER" id="PTHR23504">
    <property type="entry name" value="MAJOR FACILITATOR SUPERFAMILY DOMAIN-CONTAINING PROTEIN 10"/>
    <property type="match status" value="1"/>
</dbReference>
<evidence type="ECO:0000256" key="3">
    <source>
        <dbReference type="ARBA" id="ARBA00022614"/>
    </source>
</evidence>
<dbReference type="PRINTS" id="PR01035">
    <property type="entry name" value="TCRTETA"/>
</dbReference>
<dbReference type="InterPro" id="IPR020846">
    <property type="entry name" value="MFS_dom"/>
</dbReference>
<evidence type="ECO:0000256" key="8">
    <source>
        <dbReference type="SAM" id="MobiDB-lite"/>
    </source>
</evidence>
<evidence type="ECO:0000256" key="1">
    <source>
        <dbReference type="ARBA" id="ARBA00004141"/>
    </source>
</evidence>
<proteinExistence type="predicted"/>
<reference evidence="11" key="1">
    <citation type="submission" date="2020-05" db="EMBL/GenBank/DDBJ databases">
        <title>Phylogenomic resolution of chytrid fungi.</title>
        <authorList>
            <person name="Stajich J.E."/>
            <person name="Amses K."/>
            <person name="Simmons R."/>
            <person name="Seto K."/>
            <person name="Myers J."/>
            <person name="Bonds A."/>
            <person name="Quandt C.A."/>
            <person name="Barry K."/>
            <person name="Liu P."/>
            <person name="Grigoriev I."/>
            <person name="Longcore J.E."/>
            <person name="James T.Y."/>
        </authorList>
    </citation>
    <scope>NUCLEOTIDE SEQUENCE</scope>
    <source>
        <strain evidence="11">JEL0476</strain>
    </source>
</reference>
<feature type="transmembrane region" description="Helical" evidence="9">
    <location>
        <begin position="660"/>
        <end position="682"/>
    </location>
</feature>
<dbReference type="Proteomes" id="UP001211065">
    <property type="component" value="Unassembled WGS sequence"/>
</dbReference>
<dbReference type="GO" id="GO:0022857">
    <property type="term" value="F:transmembrane transporter activity"/>
    <property type="evidence" value="ECO:0007669"/>
    <property type="project" value="InterPro"/>
</dbReference>
<feature type="domain" description="Major facilitator superfamily (MFS) profile" evidence="10">
    <location>
        <begin position="284"/>
        <end position="785"/>
    </location>
</feature>
<evidence type="ECO:0000313" key="12">
    <source>
        <dbReference type="Proteomes" id="UP001211065"/>
    </source>
</evidence>
<keyword evidence="5" id="KW-0677">Repeat</keyword>
<keyword evidence="3" id="KW-0433">Leucine-rich repeat</keyword>
<feature type="transmembrane region" description="Helical" evidence="9">
    <location>
        <begin position="350"/>
        <end position="367"/>
    </location>
</feature>
<feature type="region of interest" description="Disordered" evidence="8">
    <location>
        <begin position="157"/>
        <end position="186"/>
    </location>
</feature>
<dbReference type="Pfam" id="PF13855">
    <property type="entry name" value="LRR_8"/>
    <property type="match status" value="1"/>
</dbReference>
<dbReference type="Gene3D" id="3.80.10.10">
    <property type="entry name" value="Ribonuclease Inhibitor"/>
    <property type="match status" value="1"/>
</dbReference>
<evidence type="ECO:0000256" key="7">
    <source>
        <dbReference type="ARBA" id="ARBA00023136"/>
    </source>
</evidence>
<evidence type="ECO:0000256" key="4">
    <source>
        <dbReference type="ARBA" id="ARBA00022692"/>
    </source>
</evidence>
<evidence type="ECO:0000256" key="2">
    <source>
        <dbReference type="ARBA" id="ARBA00022448"/>
    </source>
</evidence>
<dbReference type="InterPro" id="IPR036259">
    <property type="entry name" value="MFS_trans_sf"/>
</dbReference>
<dbReference type="AlphaFoldDB" id="A0AAD5U0X5"/>
<feature type="region of interest" description="Disordered" evidence="8">
    <location>
        <begin position="1"/>
        <end position="32"/>
    </location>
</feature>
<evidence type="ECO:0000259" key="10">
    <source>
        <dbReference type="PROSITE" id="PS50850"/>
    </source>
</evidence>
<evidence type="ECO:0000256" key="9">
    <source>
        <dbReference type="SAM" id="Phobius"/>
    </source>
</evidence>
<comment type="caution">
    <text evidence="11">The sequence shown here is derived from an EMBL/GenBank/DDBJ whole genome shotgun (WGS) entry which is preliminary data.</text>
</comment>
<feature type="transmembrane region" description="Helical" evidence="9">
    <location>
        <begin position="316"/>
        <end position="338"/>
    </location>
</feature>
<dbReference type="GO" id="GO:0016020">
    <property type="term" value="C:membrane"/>
    <property type="evidence" value="ECO:0007669"/>
    <property type="project" value="UniProtKB-SubCell"/>
</dbReference>
<evidence type="ECO:0000313" key="11">
    <source>
        <dbReference type="EMBL" id="KAJ3220691.1"/>
    </source>
</evidence>
<dbReference type="InterPro" id="IPR001611">
    <property type="entry name" value="Leu-rich_rpt"/>
</dbReference>
<feature type="compositionally biased region" description="Polar residues" evidence="8">
    <location>
        <begin position="1"/>
        <end position="11"/>
    </location>
</feature>
<dbReference type="EMBL" id="JADGJW010000280">
    <property type="protein sequence ID" value="KAJ3220691.1"/>
    <property type="molecule type" value="Genomic_DNA"/>
</dbReference>
<feature type="transmembrane region" description="Helical" evidence="9">
    <location>
        <begin position="758"/>
        <end position="779"/>
    </location>
</feature>
<keyword evidence="2" id="KW-0813">Transport</keyword>
<dbReference type="InterPro" id="IPR011701">
    <property type="entry name" value="MFS"/>
</dbReference>
<feature type="transmembrane region" description="Helical" evidence="9">
    <location>
        <begin position="694"/>
        <end position="715"/>
    </location>
</feature>
<keyword evidence="7 9" id="KW-0472">Membrane</keyword>